<sequence>MSRKQKVDFKMLLIVILNFDLESLPALRQIFDLFLYFKYVRNNTIIKEEADESAYHLSESGYGYTGKSQDQSVFFKIGSFYCEEAGSW</sequence>
<organism evidence="1 2">
    <name type="scientific">Fulvivirga imtechensis AK7</name>
    <dbReference type="NCBI Taxonomy" id="1237149"/>
    <lineage>
        <taxon>Bacteria</taxon>
        <taxon>Pseudomonadati</taxon>
        <taxon>Bacteroidota</taxon>
        <taxon>Cytophagia</taxon>
        <taxon>Cytophagales</taxon>
        <taxon>Fulvivirgaceae</taxon>
        <taxon>Fulvivirga</taxon>
    </lineage>
</organism>
<gene>
    <name evidence="1" type="ORF">C900_01593</name>
</gene>
<accession>L8JTK8</accession>
<keyword evidence="2" id="KW-1185">Reference proteome</keyword>
<reference evidence="1 2" key="1">
    <citation type="submission" date="2012-12" db="EMBL/GenBank/DDBJ databases">
        <title>Genome assembly of Fulvivirga imtechensis AK7.</title>
        <authorList>
            <person name="Nupur N."/>
            <person name="Khatri I."/>
            <person name="Kumar R."/>
            <person name="Subramanian S."/>
            <person name="Pinnaka A."/>
        </authorList>
    </citation>
    <scope>NUCLEOTIDE SEQUENCE [LARGE SCALE GENOMIC DNA]</scope>
    <source>
        <strain evidence="1 2">AK7</strain>
    </source>
</reference>
<proteinExistence type="predicted"/>
<evidence type="ECO:0000313" key="2">
    <source>
        <dbReference type="Proteomes" id="UP000011135"/>
    </source>
</evidence>
<dbReference type="Proteomes" id="UP000011135">
    <property type="component" value="Unassembled WGS sequence"/>
</dbReference>
<comment type="caution">
    <text evidence="1">The sequence shown here is derived from an EMBL/GenBank/DDBJ whole genome shotgun (WGS) entry which is preliminary data.</text>
</comment>
<protein>
    <submittedName>
        <fullName evidence="1">Uncharacterized protein</fullName>
    </submittedName>
</protein>
<evidence type="ECO:0000313" key="1">
    <source>
        <dbReference type="EMBL" id="ELR72311.1"/>
    </source>
</evidence>
<dbReference type="EMBL" id="AMZN01000024">
    <property type="protein sequence ID" value="ELR72311.1"/>
    <property type="molecule type" value="Genomic_DNA"/>
</dbReference>
<name>L8JTK8_9BACT</name>
<dbReference type="AlphaFoldDB" id="L8JTK8"/>